<evidence type="ECO:0000256" key="1">
    <source>
        <dbReference type="SAM" id="Coils"/>
    </source>
</evidence>
<feature type="coiled-coil region" evidence="1">
    <location>
        <begin position="224"/>
        <end position="251"/>
    </location>
</feature>
<accession>A0A6C0D7J9</accession>
<keyword evidence="1" id="KW-0175">Coiled coil</keyword>
<sequence length="324" mass="36702">MTRCSQITAKGLRCKSHGAEHNGKIICATHLKHMMPELIPVVVTFTAPICTHKNNCSTSTENCCECSDMRPIEEHSYKSYNKKFSHEFSIVSRHHYYCVGCKNRLNQQQFDATIAEMKDIVGINDVANCYLSSLKKTHKILVKQFNDVIADSKSSETNWRFLVDDTLDHILSERLAGMPEDESTWTGKDARLNTLMNKLTAIHKAMLKPTQPLNLVNPDRPETLEAAYERIDELQKKIAEMTTQLTASKEKAKGAALMSLWNSGCEDMCYHLGFCSDVMGDCWEPVYEKNGLKGLKANLRAESKHHHNGKDCKDCKNFIDSLHD</sequence>
<evidence type="ECO:0000313" key="2">
    <source>
        <dbReference type="EMBL" id="QHT12443.1"/>
    </source>
</evidence>
<proteinExistence type="predicted"/>
<dbReference type="AlphaFoldDB" id="A0A6C0D7J9"/>
<reference evidence="2" key="1">
    <citation type="journal article" date="2020" name="Nature">
        <title>Giant virus diversity and host interactions through global metagenomics.</title>
        <authorList>
            <person name="Schulz F."/>
            <person name="Roux S."/>
            <person name="Paez-Espino D."/>
            <person name="Jungbluth S."/>
            <person name="Walsh D.A."/>
            <person name="Denef V.J."/>
            <person name="McMahon K.D."/>
            <person name="Konstantinidis K.T."/>
            <person name="Eloe-Fadrosh E.A."/>
            <person name="Kyrpides N.C."/>
            <person name="Woyke T."/>
        </authorList>
    </citation>
    <scope>NUCLEOTIDE SEQUENCE</scope>
    <source>
        <strain evidence="2">GVMAG-M-3300023174-129</strain>
    </source>
</reference>
<organism evidence="2">
    <name type="scientific">viral metagenome</name>
    <dbReference type="NCBI Taxonomy" id="1070528"/>
    <lineage>
        <taxon>unclassified sequences</taxon>
        <taxon>metagenomes</taxon>
        <taxon>organismal metagenomes</taxon>
    </lineage>
</organism>
<name>A0A6C0D7J9_9ZZZZ</name>
<dbReference type="EMBL" id="MN739545">
    <property type="protein sequence ID" value="QHT12443.1"/>
    <property type="molecule type" value="Genomic_DNA"/>
</dbReference>
<protein>
    <submittedName>
        <fullName evidence="2">Uncharacterized protein</fullName>
    </submittedName>
</protein>